<organism evidence="2 3">
    <name type="scientific">Petrolisthes cinctipes</name>
    <name type="common">Flat porcelain crab</name>
    <dbReference type="NCBI Taxonomy" id="88211"/>
    <lineage>
        <taxon>Eukaryota</taxon>
        <taxon>Metazoa</taxon>
        <taxon>Ecdysozoa</taxon>
        <taxon>Arthropoda</taxon>
        <taxon>Crustacea</taxon>
        <taxon>Multicrustacea</taxon>
        <taxon>Malacostraca</taxon>
        <taxon>Eumalacostraca</taxon>
        <taxon>Eucarida</taxon>
        <taxon>Decapoda</taxon>
        <taxon>Pleocyemata</taxon>
        <taxon>Anomura</taxon>
        <taxon>Galatheoidea</taxon>
        <taxon>Porcellanidae</taxon>
        <taxon>Petrolisthes</taxon>
    </lineage>
</organism>
<dbReference type="AlphaFoldDB" id="A0AAE1BIH3"/>
<protein>
    <submittedName>
        <fullName evidence="2">Uncharacterized protein</fullName>
    </submittedName>
</protein>
<comment type="caution">
    <text evidence="2">The sequence shown here is derived from an EMBL/GenBank/DDBJ whole genome shotgun (WGS) entry which is preliminary data.</text>
</comment>
<accession>A0AAE1BIH3</accession>
<name>A0AAE1BIH3_PETCI</name>
<dbReference type="Proteomes" id="UP001286313">
    <property type="component" value="Unassembled WGS sequence"/>
</dbReference>
<reference evidence="2" key="1">
    <citation type="submission" date="2023-10" db="EMBL/GenBank/DDBJ databases">
        <title>Genome assemblies of two species of porcelain crab, Petrolisthes cinctipes and Petrolisthes manimaculis (Anomura: Porcellanidae).</title>
        <authorList>
            <person name="Angst P."/>
        </authorList>
    </citation>
    <scope>NUCLEOTIDE SEQUENCE</scope>
    <source>
        <strain evidence="2">PB745_01</strain>
        <tissue evidence="2">Gill</tissue>
    </source>
</reference>
<gene>
    <name evidence="2" type="ORF">Pcinc_041992</name>
</gene>
<proteinExistence type="predicted"/>
<dbReference type="EMBL" id="JAWQEG010007938">
    <property type="protein sequence ID" value="KAK3851356.1"/>
    <property type="molecule type" value="Genomic_DNA"/>
</dbReference>
<keyword evidence="3" id="KW-1185">Reference proteome</keyword>
<evidence type="ECO:0000313" key="2">
    <source>
        <dbReference type="EMBL" id="KAK3851356.1"/>
    </source>
</evidence>
<feature type="region of interest" description="Disordered" evidence="1">
    <location>
        <begin position="1"/>
        <end position="24"/>
    </location>
</feature>
<evidence type="ECO:0000256" key="1">
    <source>
        <dbReference type="SAM" id="MobiDB-lite"/>
    </source>
</evidence>
<sequence>MIIGTLGQLERRTGRGGGGGRCSGAAGLSEPVVVTAGGVLAAHWSNTLLTQVPQTSMAQSNPCQEGAGPLLGGKRLRPKLTSRPCLQAVAGVPTHGSSRK</sequence>
<evidence type="ECO:0000313" key="3">
    <source>
        <dbReference type="Proteomes" id="UP001286313"/>
    </source>
</evidence>